<protein>
    <recommendedName>
        <fullName evidence="10">Protein Jade-1</fullName>
    </recommendedName>
</protein>
<dbReference type="InterPro" id="IPR011011">
    <property type="entry name" value="Znf_FYVE_PHD"/>
</dbReference>
<evidence type="ECO:0000259" key="7">
    <source>
        <dbReference type="PROSITE" id="PS51805"/>
    </source>
</evidence>
<dbReference type="Pfam" id="PF00628">
    <property type="entry name" value="PHD"/>
    <property type="match status" value="1"/>
</dbReference>
<comment type="caution">
    <text evidence="8">The sequence shown here is derived from an EMBL/GenBank/DDBJ whole genome shotgun (WGS) entry which is preliminary data.</text>
</comment>
<feature type="region of interest" description="Disordered" evidence="5">
    <location>
        <begin position="43"/>
        <end position="70"/>
    </location>
</feature>
<evidence type="ECO:0000256" key="1">
    <source>
        <dbReference type="ARBA" id="ARBA00022723"/>
    </source>
</evidence>
<evidence type="ECO:0000256" key="2">
    <source>
        <dbReference type="ARBA" id="ARBA00022771"/>
    </source>
</evidence>
<dbReference type="Proteomes" id="UP000036987">
    <property type="component" value="Unassembled WGS sequence"/>
</dbReference>
<dbReference type="STRING" id="29655.A0A0K9PNQ4"/>
<evidence type="ECO:0000256" key="3">
    <source>
        <dbReference type="ARBA" id="ARBA00022833"/>
    </source>
</evidence>
<dbReference type="GO" id="GO:0006357">
    <property type="term" value="P:regulation of transcription by RNA polymerase II"/>
    <property type="evidence" value="ECO:0000318"/>
    <property type="project" value="GO_Central"/>
</dbReference>
<dbReference type="InterPro" id="IPR013083">
    <property type="entry name" value="Znf_RING/FYVE/PHD"/>
</dbReference>
<sequence>MVESSTKMVSLLPAKKRIGIQYLHPPATTCCLPAKKRVWAPPPFIEPQEEETHKRLRKSEESDEDEESAEGEDGIVCVVCNSTDGDSVDPIVFCDGCDLMVHASCYGNPLVKSIPEGDWFCTVCQSKSEELNLDVVECCLCPVKTGAMKPTTDGKWAHILCSLLVAEVFFQDPLGREGVDLSKVPMHRWKGSCFLCGSSCGCVVECSEPKCKLKFHATCGLEKDLCVEYREEKSGNVILGFCEDHTKLWRKQQATGKFKIVPRKHHHQHQ</sequence>
<dbReference type="Gene3D" id="3.30.40.10">
    <property type="entry name" value="Zinc/RING finger domain, C3HC4 (zinc finger)"/>
    <property type="match status" value="2"/>
</dbReference>
<organism evidence="8 9">
    <name type="scientific">Zostera marina</name>
    <name type="common">Eelgrass</name>
    <dbReference type="NCBI Taxonomy" id="29655"/>
    <lineage>
        <taxon>Eukaryota</taxon>
        <taxon>Viridiplantae</taxon>
        <taxon>Streptophyta</taxon>
        <taxon>Embryophyta</taxon>
        <taxon>Tracheophyta</taxon>
        <taxon>Spermatophyta</taxon>
        <taxon>Magnoliopsida</taxon>
        <taxon>Liliopsida</taxon>
        <taxon>Zosteraceae</taxon>
        <taxon>Zostera</taxon>
    </lineage>
</organism>
<evidence type="ECO:0000256" key="5">
    <source>
        <dbReference type="SAM" id="MobiDB-lite"/>
    </source>
</evidence>
<dbReference type="CDD" id="cd15492">
    <property type="entry name" value="PHD_BRPF_JADE_like"/>
    <property type="match status" value="1"/>
</dbReference>
<evidence type="ECO:0000313" key="8">
    <source>
        <dbReference type="EMBL" id="KMZ69862.1"/>
    </source>
</evidence>
<feature type="domain" description="PHD-type" evidence="7">
    <location>
        <begin position="135"/>
        <end position="246"/>
    </location>
</feature>
<dbReference type="SMART" id="SM00249">
    <property type="entry name" value="PHD"/>
    <property type="match status" value="2"/>
</dbReference>
<dbReference type="InterPro" id="IPR019786">
    <property type="entry name" value="Zinc_finger_PHD-type_CS"/>
</dbReference>
<evidence type="ECO:0000256" key="4">
    <source>
        <dbReference type="PROSITE-ProRule" id="PRU00146"/>
    </source>
</evidence>
<dbReference type="SUPFAM" id="SSF57903">
    <property type="entry name" value="FYVE/PHD zinc finger"/>
    <property type="match status" value="1"/>
</dbReference>
<evidence type="ECO:0008006" key="10">
    <source>
        <dbReference type="Google" id="ProtNLM"/>
    </source>
</evidence>
<dbReference type="EMBL" id="LFYR01000744">
    <property type="protein sequence ID" value="KMZ69862.1"/>
    <property type="molecule type" value="Genomic_DNA"/>
</dbReference>
<dbReference type="AlphaFoldDB" id="A0A0K9PNQ4"/>
<keyword evidence="1" id="KW-0479">Metal-binding</keyword>
<keyword evidence="2 4" id="KW-0863">Zinc-finger</keyword>
<dbReference type="GO" id="GO:0008270">
    <property type="term" value="F:zinc ion binding"/>
    <property type="evidence" value="ECO:0007669"/>
    <property type="project" value="UniProtKB-KW"/>
</dbReference>
<proteinExistence type="predicted"/>
<dbReference type="Pfam" id="PF13832">
    <property type="entry name" value="zf-HC5HC2H_2"/>
    <property type="match status" value="1"/>
</dbReference>
<dbReference type="InterPro" id="IPR034732">
    <property type="entry name" value="EPHD"/>
</dbReference>
<dbReference type="PROSITE" id="PS50016">
    <property type="entry name" value="ZF_PHD_2"/>
    <property type="match status" value="1"/>
</dbReference>
<dbReference type="InterPro" id="IPR019787">
    <property type="entry name" value="Znf_PHD-finger"/>
</dbReference>
<evidence type="ECO:0000313" key="9">
    <source>
        <dbReference type="Proteomes" id="UP000036987"/>
    </source>
</evidence>
<feature type="compositionally biased region" description="Acidic residues" evidence="5">
    <location>
        <begin position="61"/>
        <end position="70"/>
    </location>
</feature>
<dbReference type="CDD" id="cd15571">
    <property type="entry name" value="ePHD"/>
    <property type="match status" value="1"/>
</dbReference>
<accession>A0A0K9PNQ4</accession>
<dbReference type="OMA" id="RWKGKCY"/>
<keyword evidence="9" id="KW-1185">Reference proteome</keyword>
<dbReference type="PANTHER" id="PTHR13793:SF148">
    <property type="entry name" value="RING_FYVE_PHD ZINC FINGER SUPERFAMILY PROTEIN"/>
    <property type="match status" value="1"/>
</dbReference>
<dbReference type="InterPro" id="IPR001965">
    <property type="entry name" value="Znf_PHD"/>
</dbReference>
<evidence type="ECO:0000259" key="6">
    <source>
        <dbReference type="PROSITE" id="PS50016"/>
    </source>
</evidence>
<feature type="domain" description="PHD-type" evidence="6">
    <location>
        <begin position="74"/>
        <end position="127"/>
    </location>
</feature>
<name>A0A0K9PNQ4_ZOSMR</name>
<reference evidence="9" key="1">
    <citation type="journal article" date="2016" name="Nature">
        <title>The genome of the seagrass Zostera marina reveals angiosperm adaptation to the sea.</title>
        <authorList>
            <person name="Olsen J.L."/>
            <person name="Rouze P."/>
            <person name="Verhelst B."/>
            <person name="Lin Y.-C."/>
            <person name="Bayer T."/>
            <person name="Collen J."/>
            <person name="Dattolo E."/>
            <person name="De Paoli E."/>
            <person name="Dittami S."/>
            <person name="Maumus F."/>
            <person name="Michel G."/>
            <person name="Kersting A."/>
            <person name="Lauritano C."/>
            <person name="Lohaus R."/>
            <person name="Toepel M."/>
            <person name="Tonon T."/>
            <person name="Vanneste K."/>
            <person name="Amirebrahimi M."/>
            <person name="Brakel J."/>
            <person name="Bostroem C."/>
            <person name="Chovatia M."/>
            <person name="Grimwood J."/>
            <person name="Jenkins J.W."/>
            <person name="Jueterbock A."/>
            <person name="Mraz A."/>
            <person name="Stam W.T."/>
            <person name="Tice H."/>
            <person name="Bornberg-Bauer E."/>
            <person name="Green P.J."/>
            <person name="Pearson G.A."/>
            <person name="Procaccini G."/>
            <person name="Duarte C.M."/>
            <person name="Schmutz J."/>
            <person name="Reusch T.B.H."/>
            <person name="Van de Peer Y."/>
        </authorList>
    </citation>
    <scope>NUCLEOTIDE SEQUENCE [LARGE SCALE GENOMIC DNA]</scope>
    <source>
        <strain evidence="9">cv. Finnish</strain>
    </source>
</reference>
<gene>
    <name evidence="8" type="ORF">ZOSMA_205G00390</name>
</gene>
<keyword evidence="3" id="KW-0862">Zinc</keyword>
<dbReference type="PROSITE" id="PS01359">
    <property type="entry name" value="ZF_PHD_1"/>
    <property type="match status" value="1"/>
</dbReference>
<dbReference type="OrthoDB" id="20839at2759"/>
<dbReference type="PROSITE" id="PS51805">
    <property type="entry name" value="EPHD"/>
    <property type="match status" value="1"/>
</dbReference>
<dbReference type="InterPro" id="IPR050701">
    <property type="entry name" value="Histone_Mod_Regulator"/>
</dbReference>
<dbReference type="PANTHER" id="PTHR13793">
    <property type="entry name" value="PHD FINGER PROTEINS"/>
    <property type="match status" value="1"/>
</dbReference>